<gene>
    <name evidence="9" type="ORF">V8G57_12350</name>
</gene>
<evidence type="ECO:0000313" key="9">
    <source>
        <dbReference type="EMBL" id="MEM4988178.1"/>
    </source>
</evidence>
<dbReference type="PANTHER" id="PTHR30462">
    <property type="entry name" value="INTERMEMBRANE TRANSPORT PROTEIN PQIB-RELATED"/>
    <property type="match status" value="1"/>
</dbReference>
<keyword evidence="3" id="KW-0997">Cell inner membrane</keyword>
<evidence type="ECO:0000256" key="6">
    <source>
        <dbReference type="ARBA" id="ARBA00023136"/>
    </source>
</evidence>
<dbReference type="EMBL" id="JBANDC010000007">
    <property type="protein sequence ID" value="MEM4988178.1"/>
    <property type="molecule type" value="Genomic_DNA"/>
</dbReference>
<protein>
    <submittedName>
        <fullName evidence="9">Paraquat-inducible protein A</fullName>
    </submittedName>
</protein>
<dbReference type="PANTHER" id="PTHR30462:SF3">
    <property type="entry name" value="INTERMEMBRANE TRANSPORT PROTEIN PQIA"/>
    <property type="match status" value="1"/>
</dbReference>
<name>A0ABU9PVZ0_9BURK</name>
<comment type="caution">
    <text evidence="9">The sequence shown here is derived from an EMBL/GenBank/DDBJ whole genome shotgun (WGS) entry which is preliminary data.</text>
</comment>
<evidence type="ECO:0000256" key="5">
    <source>
        <dbReference type="ARBA" id="ARBA00022989"/>
    </source>
</evidence>
<evidence type="ECO:0000256" key="8">
    <source>
        <dbReference type="SAM" id="Phobius"/>
    </source>
</evidence>
<keyword evidence="4 8" id="KW-0812">Transmembrane</keyword>
<feature type="transmembrane region" description="Helical" evidence="8">
    <location>
        <begin position="160"/>
        <end position="181"/>
    </location>
</feature>
<keyword evidence="2" id="KW-1003">Cell membrane</keyword>
<keyword evidence="5 8" id="KW-1133">Transmembrane helix</keyword>
<keyword evidence="10" id="KW-1185">Reference proteome</keyword>
<dbReference type="InterPro" id="IPR007498">
    <property type="entry name" value="PqiA-like"/>
</dbReference>
<evidence type="ECO:0000256" key="2">
    <source>
        <dbReference type="ARBA" id="ARBA00022475"/>
    </source>
</evidence>
<dbReference type="InterPro" id="IPR051800">
    <property type="entry name" value="PqiA-PqiB_transport"/>
</dbReference>
<dbReference type="Proteomes" id="UP001495910">
    <property type="component" value="Unassembled WGS sequence"/>
</dbReference>
<evidence type="ECO:0000313" key="10">
    <source>
        <dbReference type="Proteomes" id="UP001495910"/>
    </source>
</evidence>
<evidence type="ECO:0000256" key="1">
    <source>
        <dbReference type="ARBA" id="ARBA00004533"/>
    </source>
</evidence>
<accession>A0ABU9PVZ0</accession>
<feature type="region of interest" description="Disordered" evidence="7">
    <location>
        <begin position="219"/>
        <end position="239"/>
    </location>
</feature>
<feature type="compositionally biased region" description="Basic and acidic residues" evidence="7">
    <location>
        <begin position="229"/>
        <end position="239"/>
    </location>
</feature>
<proteinExistence type="predicted"/>
<dbReference type="Pfam" id="PF04403">
    <property type="entry name" value="PqiA"/>
    <property type="match status" value="1"/>
</dbReference>
<evidence type="ECO:0000256" key="3">
    <source>
        <dbReference type="ARBA" id="ARBA00022519"/>
    </source>
</evidence>
<keyword evidence="6 8" id="KW-0472">Membrane</keyword>
<evidence type="ECO:0000256" key="4">
    <source>
        <dbReference type="ARBA" id="ARBA00022692"/>
    </source>
</evidence>
<feature type="transmembrane region" description="Helical" evidence="8">
    <location>
        <begin position="67"/>
        <end position="87"/>
    </location>
</feature>
<feature type="transmembrane region" description="Helical" evidence="8">
    <location>
        <begin position="114"/>
        <end position="139"/>
    </location>
</feature>
<organism evidence="9 10">
    <name type="scientific">Collimonas rhizosphaerae</name>
    <dbReference type="NCBI Taxonomy" id="3126357"/>
    <lineage>
        <taxon>Bacteria</taxon>
        <taxon>Pseudomonadati</taxon>
        <taxon>Pseudomonadota</taxon>
        <taxon>Betaproteobacteria</taxon>
        <taxon>Burkholderiales</taxon>
        <taxon>Oxalobacteraceae</taxon>
        <taxon>Collimonas</taxon>
    </lineage>
</organism>
<reference evidence="9 10" key="1">
    <citation type="submission" date="2024-02" db="EMBL/GenBank/DDBJ databases">
        <title>Draft genome sequence of Collimonas sp. strain H4R21, an effective mineral-weathering bacterial strain isolated from the beech rhizosphere.</title>
        <authorList>
            <person name="Morin E."/>
            <person name="Uroz S."/>
            <person name="Leveau J.H.J."/>
            <person name="Kumar R."/>
            <person name="Rey M.W."/>
            <person name="Pham J."/>
        </authorList>
    </citation>
    <scope>NUCLEOTIDE SEQUENCE [LARGE SCALE GENOMIC DNA]</scope>
    <source>
        <strain evidence="9 10">H4R21</strain>
    </source>
</reference>
<feature type="transmembrane region" description="Helical" evidence="8">
    <location>
        <begin position="187"/>
        <end position="208"/>
    </location>
</feature>
<comment type="subcellular location">
    <subcellularLocation>
        <location evidence="1">Cell inner membrane</location>
    </subcellularLocation>
</comment>
<dbReference type="RefSeq" id="WP_342829642.1">
    <property type="nucleotide sequence ID" value="NZ_JBANDC010000007.1"/>
</dbReference>
<evidence type="ECO:0000256" key="7">
    <source>
        <dbReference type="SAM" id="MobiDB-lite"/>
    </source>
</evidence>
<sequence>MSTGAATANAAIPAEGEDLAVRTAAGLGMMSCHHCGTVWQEVREHEHCGLCGTALHLRKPDSIRRSWAFLIAACIMYIPANLMPVMITKTLLGVQEDTIMSGVIYFWVSGAWELAAIIFIASFLVPLFKLASLILLTWTAQKRSRWRRLQRAKLYRLVEIIGRWSMLDVFVVSLLAGLVQIEGFAKITAGFGVLAFASVVVLTMLAALSFDPRLNWDNSGDSSDQEMDENQRMKTQDER</sequence>